<evidence type="ECO:0000313" key="2">
    <source>
        <dbReference type="Proteomes" id="UP000298652"/>
    </source>
</evidence>
<reference evidence="1" key="1">
    <citation type="submission" date="2019-03" db="EMBL/GenBank/DDBJ databases">
        <title>WGS assembly of Setaria viridis.</title>
        <authorList>
            <person name="Huang P."/>
            <person name="Jenkins J."/>
            <person name="Grimwood J."/>
            <person name="Barry K."/>
            <person name="Healey A."/>
            <person name="Mamidi S."/>
            <person name="Sreedasyam A."/>
            <person name="Shu S."/>
            <person name="Feldman M."/>
            <person name="Wu J."/>
            <person name="Yu Y."/>
            <person name="Chen C."/>
            <person name="Johnson J."/>
            <person name="Rokhsar D."/>
            <person name="Baxter I."/>
            <person name="Schmutz J."/>
            <person name="Brutnell T."/>
            <person name="Kellogg E."/>
        </authorList>
    </citation>
    <scope>NUCLEOTIDE SEQUENCE [LARGE SCALE GENOMIC DNA]</scope>
</reference>
<gene>
    <name evidence="1" type="ORF">SEVIR_8G173000v2</name>
</gene>
<name>A0A4U6TJK3_SETVI</name>
<sequence>MAVLQGGRAAKHRRPVSCRASETDGGVWTFVDESICKSLDYWCHPLLCHGIIYSFKHQYIKTLAFIEKKNKIQPRCDPTGHHAFHVVTVLQVIFHYLKNNTSSG</sequence>
<evidence type="ECO:0000313" key="1">
    <source>
        <dbReference type="EMBL" id="TKW01334.1"/>
    </source>
</evidence>
<dbReference type="Gramene" id="TKW01334">
    <property type="protein sequence ID" value="TKW01334"/>
    <property type="gene ID" value="SEVIR_8G173000v2"/>
</dbReference>
<proteinExistence type="predicted"/>
<protein>
    <submittedName>
        <fullName evidence="1">Uncharacterized protein</fullName>
    </submittedName>
</protein>
<dbReference type="Proteomes" id="UP000298652">
    <property type="component" value="Chromosome 8"/>
</dbReference>
<organism evidence="1 2">
    <name type="scientific">Setaria viridis</name>
    <name type="common">Green bristlegrass</name>
    <name type="synonym">Setaria italica subsp. viridis</name>
    <dbReference type="NCBI Taxonomy" id="4556"/>
    <lineage>
        <taxon>Eukaryota</taxon>
        <taxon>Viridiplantae</taxon>
        <taxon>Streptophyta</taxon>
        <taxon>Embryophyta</taxon>
        <taxon>Tracheophyta</taxon>
        <taxon>Spermatophyta</taxon>
        <taxon>Magnoliopsida</taxon>
        <taxon>Liliopsida</taxon>
        <taxon>Poales</taxon>
        <taxon>Poaceae</taxon>
        <taxon>PACMAD clade</taxon>
        <taxon>Panicoideae</taxon>
        <taxon>Panicodae</taxon>
        <taxon>Paniceae</taxon>
        <taxon>Cenchrinae</taxon>
        <taxon>Setaria</taxon>
    </lineage>
</organism>
<dbReference type="AlphaFoldDB" id="A0A4U6TJK3"/>
<accession>A0A4U6TJK3</accession>
<keyword evidence="2" id="KW-1185">Reference proteome</keyword>
<dbReference type="EMBL" id="CM016559">
    <property type="protein sequence ID" value="TKW01334.1"/>
    <property type="molecule type" value="Genomic_DNA"/>
</dbReference>